<name>A0A3A9YV35_9ACTN</name>
<accession>A0A3A9YV35</accession>
<organism evidence="1 2">
    <name type="scientific">Micromonospora endolithica</name>
    <dbReference type="NCBI Taxonomy" id="230091"/>
    <lineage>
        <taxon>Bacteria</taxon>
        <taxon>Bacillati</taxon>
        <taxon>Actinomycetota</taxon>
        <taxon>Actinomycetes</taxon>
        <taxon>Micromonosporales</taxon>
        <taxon>Micromonosporaceae</taxon>
        <taxon>Micromonospora</taxon>
    </lineage>
</organism>
<reference evidence="1 2" key="1">
    <citation type="journal article" date="2004" name="Syst. Appl. Microbiol.">
        <title>Cryptoendolithic actinomycetes from antarctic sandstone rock samples: Micromonospora endolithica sp. nov. and two isolates related to Micromonospora coerulea Jensen 1932.</title>
        <authorList>
            <person name="Hirsch P."/>
            <person name="Mevs U."/>
            <person name="Kroppenstedt R.M."/>
            <person name="Schumann P."/>
            <person name="Stackebrandt E."/>
        </authorList>
    </citation>
    <scope>NUCLEOTIDE SEQUENCE [LARGE SCALE GENOMIC DNA]</scope>
    <source>
        <strain evidence="1 2">JCM 12677</strain>
    </source>
</reference>
<evidence type="ECO:0000313" key="1">
    <source>
        <dbReference type="EMBL" id="RKN39971.1"/>
    </source>
</evidence>
<proteinExistence type="predicted"/>
<dbReference type="OrthoDB" id="3379805at2"/>
<dbReference type="PROSITE" id="PS51257">
    <property type="entry name" value="PROKAR_LIPOPROTEIN"/>
    <property type="match status" value="1"/>
</dbReference>
<evidence type="ECO:0000313" key="2">
    <source>
        <dbReference type="Proteomes" id="UP000281726"/>
    </source>
</evidence>
<dbReference type="InterPro" id="IPR029046">
    <property type="entry name" value="LolA/LolB/LppX"/>
</dbReference>
<dbReference type="RefSeq" id="WP_120731779.1">
    <property type="nucleotide sequence ID" value="NZ_RBAK01000015.1"/>
</dbReference>
<gene>
    <name evidence="1" type="ORF">D7223_27945</name>
</gene>
<comment type="caution">
    <text evidence="1">The sequence shown here is derived from an EMBL/GenBank/DDBJ whole genome shotgun (WGS) entry which is preliminary data.</text>
</comment>
<dbReference type="SUPFAM" id="SSF89392">
    <property type="entry name" value="Prokaryotic lipoproteins and lipoprotein localization factors"/>
    <property type="match status" value="1"/>
</dbReference>
<dbReference type="Gene3D" id="2.50.20.20">
    <property type="match status" value="1"/>
</dbReference>
<evidence type="ECO:0008006" key="3">
    <source>
        <dbReference type="Google" id="ProtNLM"/>
    </source>
</evidence>
<keyword evidence="2" id="KW-1185">Reference proteome</keyword>
<dbReference type="EMBL" id="RBAK01000015">
    <property type="protein sequence ID" value="RKN39971.1"/>
    <property type="molecule type" value="Genomic_DNA"/>
</dbReference>
<dbReference type="AlphaFoldDB" id="A0A3A9YV35"/>
<sequence length="256" mass="26544">MIHRRLATTGVALVAALGLGLTGCGTTTDAGPGGDAAAPTSTAPADALGELTAAAQQLNKQSMRVTMTSALLNGSGTMDPATKTSDMTLDMGTLGKFQVLSTGDDVYLKMSGGLLAQQSSSDKWMHLDMRKVSKDSPFNFMPDGDPGGVNKLVNSVVAVERTAAGGYAGTLDYTRTMADDKDIAAFGDKAKAVPFTATVDAEGRLTELVVDTSTLVESFGKMSTRYADFGTPVTVRTPPASEVQEMPTELLDTFAG</sequence>
<protein>
    <recommendedName>
        <fullName evidence="3">LppX_LprAFG lipoprotein</fullName>
    </recommendedName>
</protein>
<dbReference type="Proteomes" id="UP000281726">
    <property type="component" value="Unassembled WGS sequence"/>
</dbReference>